<dbReference type="GeneID" id="39575360"/>
<accession>A0A3N2PXG9</accession>
<feature type="transmembrane region" description="Helical" evidence="2">
    <location>
        <begin position="184"/>
        <end position="208"/>
    </location>
</feature>
<feature type="compositionally biased region" description="Low complexity" evidence="1">
    <location>
        <begin position="52"/>
        <end position="73"/>
    </location>
</feature>
<protein>
    <submittedName>
        <fullName evidence="3">Uncharacterized protein</fullName>
    </submittedName>
</protein>
<name>A0A3N2PXG9_SODAK</name>
<gene>
    <name evidence="3" type="ORF">SODALDRAFT_153537</name>
</gene>
<keyword evidence="4" id="KW-1185">Reference proteome</keyword>
<feature type="region of interest" description="Disordered" evidence="1">
    <location>
        <begin position="1"/>
        <end position="74"/>
    </location>
</feature>
<sequence>MPDRSHPPPPPPPATTAISTHDPTTSSTAPPAPRRGMSRSLFKSHLMRRPTSGAVIPSAGVAAPPSSSSNNSAETLRLPNMDIHSDDASPELVVRNTHGEIEIFGDLPISGMLDDGDEGVLHDQEEPKSEFFFFPESPESNGRLGVDADLGCYRCEEERQRLADAVKQHQLNHSAVLDHPEGTYIHPVFISCVISSIILPAAGFLLWVYGSTLQIPTSNAMLFFFFFFLGGVFFLPPFPFTPANPLDDVKRSLMTSGEASRPKWRPSKRTSGCMRPGIVQCAARSSLSIPGRLFLA</sequence>
<evidence type="ECO:0000256" key="1">
    <source>
        <dbReference type="SAM" id="MobiDB-lite"/>
    </source>
</evidence>
<keyword evidence="2" id="KW-0812">Transmembrane</keyword>
<keyword evidence="2" id="KW-0472">Membrane</keyword>
<dbReference type="Proteomes" id="UP000272025">
    <property type="component" value="Unassembled WGS sequence"/>
</dbReference>
<organism evidence="3 4">
    <name type="scientific">Sodiomyces alkalinus (strain CBS 110278 / VKM F-3762 / F11)</name>
    <name type="common">Alkaliphilic filamentous fungus</name>
    <dbReference type="NCBI Taxonomy" id="1314773"/>
    <lineage>
        <taxon>Eukaryota</taxon>
        <taxon>Fungi</taxon>
        <taxon>Dikarya</taxon>
        <taxon>Ascomycota</taxon>
        <taxon>Pezizomycotina</taxon>
        <taxon>Sordariomycetes</taxon>
        <taxon>Hypocreomycetidae</taxon>
        <taxon>Glomerellales</taxon>
        <taxon>Plectosphaerellaceae</taxon>
        <taxon>Sodiomyces</taxon>
    </lineage>
</organism>
<reference evidence="3 4" key="1">
    <citation type="journal article" date="2018" name="Mol. Ecol.">
        <title>The obligate alkalophilic soda-lake fungus Sodiomyces alkalinus has shifted to a protein diet.</title>
        <authorList>
            <person name="Grum-Grzhimaylo A.A."/>
            <person name="Falkoski D.L."/>
            <person name="van den Heuvel J."/>
            <person name="Valero-Jimenez C.A."/>
            <person name="Min B."/>
            <person name="Choi I.G."/>
            <person name="Lipzen A."/>
            <person name="Daum C.G."/>
            <person name="Aanen D.K."/>
            <person name="Tsang A."/>
            <person name="Henrissat B."/>
            <person name="Bilanenko E.N."/>
            <person name="de Vries R.P."/>
            <person name="van Kan J.A.L."/>
            <person name="Grigoriev I.V."/>
            <person name="Debets A.J.M."/>
        </authorList>
    </citation>
    <scope>NUCLEOTIDE SEQUENCE [LARGE SCALE GENOMIC DNA]</scope>
    <source>
        <strain evidence="3 4">F11</strain>
    </source>
</reference>
<evidence type="ECO:0000256" key="2">
    <source>
        <dbReference type="SAM" id="Phobius"/>
    </source>
</evidence>
<evidence type="ECO:0000313" key="4">
    <source>
        <dbReference type="Proteomes" id="UP000272025"/>
    </source>
</evidence>
<keyword evidence="2" id="KW-1133">Transmembrane helix</keyword>
<evidence type="ECO:0000313" key="3">
    <source>
        <dbReference type="EMBL" id="ROT39168.1"/>
    </source>
</evidence>
<dbReference type="RefSeq" id="XP_028466974.1">
    <property type="nucleotide sequence ID" value="XM_028606882.1"/>
</dbReference>
<dbReference type="STRING" id="1314773.A0A3N2PXG9"/>
<dbReference type="OrthoDB" id="4188844at2759"/>
<feature type="transmembrane region" description="Helical" evidence="2">
    <location>
        <begin position="220"/>
        <end position="238"/>
    </location>
</feature>
<dbReference type="EMBL" id="ML119054">
    <property type="protein sequence ID" value="ROT39168.1"/>
    <property type="molecule type" value="Genomic_DNA"/>
</dbReference>
<proteinExistence type="predicted"/>
<dbReference type="AlphaFoldDB" id="A0A3N2PXG9"/>